<sequence length="33" mass="3539">MPTRRAGTSGAAVRRSTTTKAASKALADREPWH</sequence>
<reference evidence="2 3" key="1">
    <citation type="submission" date="2020-10" db="EMBL/GenBank/DDBJ databases">
        <title>Sequencing the genomes of 1000 actinobacteria strains.</title>
        <authorList>
            <person name="Klenk H.-P."/>
        </authorList>
    </citation>
    <scope>NUCLEOTIDE SEQUENCE [LARGE SCALE GENOMIC DNA]</scope>
    <source>
        <strain evidence="2 3">DSM 46661</strain>
    </source>
</reference>
<organism evidence="2 3">
    <name type="scientific">Amycolatopsis roodepoortensis</name>
    <dbReference type="NCBI Taxonomy" id="700274"/>
    <lineage>
        <taxon>Bacteria</taxon>
        <taxon>Bacillati</taxon>
        <taxon>Actinomycetota</taxon>
        <taxon>Actinomycetes</taxon>
        <taxon>Pseudonocardiales</taxon>
        <taxon>Pseudonocardiaceae</taxon>
        <taxon>Amycolatopsis</taxon>
    </lineage>
</organism>
<feature type="region of interest" description="Disordered" evidence="1">
    <location>
        <begin position="1"/>
        <end position="33"/>
    </location>
</feature>
<comment type="caution">
    <text evidence="2">The sequence shown here is derived from an EMBL/GenBank/DDBJ whole genome shotgun (WGS) entry which is preliminary data.</text>
</comment>
<evidence type="ECO:0000313" key="2">
    <source>
        <dbReference type="EMBL" id="MBE1573446.1"/>
    </source>
</evidence>
<name>A0ABR9KZB3_9PSEU</name>
<dbReference type="Proteomes" id="UP000656548">
    <property type="component" value="Unassembled WGS sequence"/>
</dbReference>
<accession>A0ABR9KZB3</accession>
<evidence type="ECO:0000313" key="3">
    <source>
        <dbReference type="Proteomes" id="UP000656548"/>
    </source>
</evidence>
<keyword evidence="3" id="KW-1185">Reference proteome</keyword>
<protein>
    <submittedName>
        <fullName evidence="2">Uncharacterized protein</fullName>
    </submittedName>
</protein>
<proteinExistence type="predicted"/>
<gene>
    <name evidence="2" type="ORF">H4W30_000475</name>
</gene>
<evidence type="ECO:0000256" key="1">
    <source>
        <dbReference type="SAM" id="MobiDB-lite"/>
    </source>
</evidence>
<dbReference type="EMBL" id="JADBEJ010000001">
    <property type="protein sequence ID" value="MBE1573446.1"/>
    <property type="molecule type" value="Genomic_DNA"/>
</dbReference>
<feature type="compositionally biased region" description="Low complexity" evidence="1">
    <location>
        <begin position="14"/>
        <end position="25"/>
    </location>
</feature>